<dbReference type="Pfam" id="PF12796">
    <property type="entry name" value="Ank_2"/>
    <property type="match status" value="2"/>
</dbReference>
<feature type="repeat" description="ANK" evidence="3">
    <location>
        <begin position="605"/>
        <end position="641"/>
    </location>
</feature>
<proteinExistence type="predicted"/>
<protein>
    <submittedName>
        <fullName evidence="5">NF-kappa-B inhibitor delta</fullName>
    </submittedName>
</protein>
<accession>A0A4Z2HDY8</accession>
<evidence type="ECO:0000256" key="2">
    <source>
        <dbReference type="ARBA" id="ARBA00023043"/>
    </source>
</evidence>
<dbReference type="InterPro" id="IPR002110">
    <property type="entry name" value="Ankyrin_rpt"/>
</dbReference>
<organism evidence="5 6">
    <name type="scientific">Liparis tanakae</name>
    <name type="common">Tanaka's snailfish</name>
    <dbReference type="NCBI Taxonomy" id="230148"/>
    <lineage>
        <taxon>Eukaryota</taxon>
        <taxon>Metazoa</taxon>
        <taxon>Chordata</taxon>
        <taxon>Craniata</taxon>
        <taxon>Vertebrata</taxon>
        <taxon>Euteleostomi</taxon>
        <taxon>Actinopterygii</taxon>
        <taxon>Neopterygii</taxon>
        <taxon>Teleostei</taxon>
        <taxon>Neoteleostei</taxon>
        <taxon>Acanthomorphata</taxon>
        <taxon>Eupercaria</taxon>
        <taxon>Perciformes</taxon>
        <taxon>Cottioidei</taxon>
        <taxon>Cottales</taxon>
        <taxon>Liparidae</taxon>
        <taxon>Liparis</taxon>
    </lineage>
</organism>
<dbReference type="PANTHER" id="PTHR24124:SF7">
    <property type="entry name" value="NF-KAPPA-B INHIBITOR DELTA"/>
    <property type="match status" value="1"/>
</dbReference>
<keyword evidence="6" id="KW-1185">Reference proteome</keyword>
<dbReference type="Proteomes" id="UP000314294">
    <property type="component" value="Unassembled WGS sequence"/>
</dbReference>
<evidence type="ECO:0000313" key="6">
    <source>
        <dbReference type="Proteomes" id="UP000314294"/>
    </source>
</evidence>
<sequence>MALGRNTSEEQSSEQFGTNGLTDAFRDLDSDEIMISKVVEKDQAPSRRKTNVGSLVQDHGSGEHGGPQGAHPATVERTDLNGEQTVDIQEAEHVPGKPVLRWSEDQVTSSIQRKATPGRVHGLNGMPTPGRSRELTERDSLEDNGRPAPVGTRGGPDYHGRCAQLGAVMGNNVLCVYKQAAIRQHASQTSSQNITEQHRTTQNPPALHTSSSSFKPTVDREDHLLKISEPFLTCTLRNVSIAKREAVQQFAHSEGTLGAEEKTWDVFFPALLHKSCSSNHCSSASSSYSDMAVSYEQWSHAAAESAVGYYPSHPESSYAAACSLPMTSQYGSQQQLQEYGADTTSQTYECPMSAVTHPGMASSWSLLGSSPTAQLSFGSSMDVVKLKQARMLLSGMDDSRATGQDEDGDTMLHIYTAKGLRECAFAAAERLRDVGRLDAKEHKGKTALLVAVTANQPEIVRDLLSLGTDINACDVKGQTALHLAAHYGLPGVLQAILSSRPAVNLEACNFEGMTPLHCAAISHSVAVKALSSSGLTDAGLQTKAAEKLSCVQMLLTAGAFLLSQEIKSNKTVLHLAVKEGDIDLVAYLLRIPLLNIKDFVNLKAHGHTALHMAAGLHGNPHQEEILQLLLRRGADPSIRNLENDQPAHLLQSGLQGEQVQIVFPTQSEEALHRKRKHVRPSPGTSRGTRADPDVHHHTEPPVRGLVTQGRRFESPLSSDGSRRAIEGGEAAAWADAAVGLFDVATSDAVSQATNLLAGT</sequence>
<feature type="region of interest" description="Disordered" evidence="4">
    <location>
        <begin position="669"/>
        <end position="722"/>
    </location>
</feature>
<dbReference type="PRINTS" id="PR01415">
    <property type="entry name" value="ANKYRIN"/>
</dbReference>
<evidence type="ECO:0000313" key="5">
    <source>
        <dbReference type="EMBL" id="TNN63002.1"/>
    </source>
</evidence>
<dbReference type="PROSITE" id="PS50088">
    <property type="entry name" value="ANK_REPEAT"/>
    <property type="match status" value="3"/>
</dbReference>
<dbReference type="PROSITE" id="PS50297">
    <property type="entry name" value="ANK_REP_REGION"/>
    <property type="match status" value="3"/>
</dbReference>
<dbReference type="FunFam" id="1.25.40.20:FF:000097">
    <property type="entry name" value="NF-kappa-B inhibitor zeta isoform X1"/>
    <property type="match status" value="1"/>
</dbReference>
<dbReference type="GO" id="GO:0010468">
    <property type="term" value="P:regulation of gene expression"/>
    <property type="evidence" value="ECO:0007669"/>
    <property type="project" value="TreeGrafter"/>
</dbReference>
<feature type="compositionally biased region" description="Polar residues" evidence="4">
    <location>
        <begin position="1"/>
        <end position="21"/>
    </location>
</feature>
<feature type="repeat" description="ANK" evidence="3">
    <location>
        <begin position="443"/>
        <end position="475"/>
    </location>
</feature>
<gene>
    <name evidence="5" type="primary">NFKBID</name>
    <name evidence="5" type="ORF">EYF80_026811</name>
</gene>
<feature type="region of interest" description="Disordered" evidence="4">
    <location>
        <begin position="108"/>
        <end position="156"/>
    </location>
</feature>
<name>A0A4Z2HDY8_9TELE</name>
<comment type="caution">
    <text evidence="5">The sequence shown here is derived from an EMBL/GenBank/DDBJ whole genome shotgun (WGS) entry which is preliminary data.</text>
</comment>
<dbReference type="SMART" id="SM00248">
    <property type="entry name" value="ANK"/>
    <property type="match status" value="6"/>
</dbReference>
<dbReference type="Gene3D" id="1.25.40.20">
    <property type="entry name" value="Ankyrin repeat-containing domain"/>
    <property type="match status" value="1"/>
</dbReference>
<dbReference type="InterPro" id="IPR036770">
    <property type="entry name" value="Ankyrin_rpt-contain_sf"/>
</dbReference>
<keyword evidence="2 3" id="KW-0040">ANK repeat</keyword>
<feature type="region of interest" description="Disordered" evidence="4">
    <location>
        <begin position="38"/>
        <end position="74"/>
    </location>
</feature>
<keyword evidence="1" id="KW-0677">Repeat</keyword>
<feature type="compositionally biased region" description="Basic and acidic residues" evidence="4">
    <location>
        <begin position="131"/>
        <end position="145"/>
    </location>
</feature>
<evidence type="ECO:0000256" key="1">
    <source>
        <dbReference type="ARBA" id="ARBA00022737"/>
    </source>
</evidence>
<dbReference type="SUPFAM" id="SSF48403">
    <property type="entry name" value="Ankyrin repeat"/>
    <property type="match status" value="1"/>
</dbReference>
<feature type="compositionally biased region" description="Basic and acidic residues" evidence="4">
    <location>
        <begin position="688"/>
        <end position="700"/>
    </location>
</feature>
<dbReference type="GO" id="GO:0005634">
    <property type="term" value="C:nucleus"/>
    <property type="evidence" value="ECO:0007669"/>
    <property type="project" value="TreeGrafter"/>
</dbReference>
<dbReference type="AlphaFoldDB" id="A0A4Z2HDY8"/>
<evidence type="ECO:0000256" key="3">
    <source>
        <dbReference type="PROSITE-ProRule" id="PRU00023"/>
    </source>
</evidence>
<evidence type="ECO:0000256" key="4">
    <source>
        <dbReference type="SAM" id="MobiDB-lite"/>
    </source>
</evidence>
<feature type="region of interest" description="Disordered" evidence="4">
    <location>
        <begin position="1"/>
        <end position="25"/>
    </location>
</feature>
<dbReference type="PANTHER" id="PTHR24124">
    <property type="entry name" value="ANKYRIN REPEAT FAMILY A"/>
    <property type="match status" value="1"/>
</dbReference>
<dbReference type="OrthoDB" id="194358at2759"/>
<reference evidence="5 6" key="1">
    <citation type="submission" date="2019-03" db="EMBL/GenBank/DDBJ databases">
        <title>First draft genome of Liparis tanakae, snailfish: a comprehensive survey of snailfish specific genes.</title>
        <authorList>
            <person name="Kim W."/>
            <person name="Song I."/>
            <person name="Jeong J.-H."/>
            <person name="Kim D."/>
            <person name="Kim S."/>
            <person name="Ryu S."/>
            <person name="Song J.Y."/>
            <person name="Lee S.K."/>
        </authorList>
    </citation>
    <scope>NUCLEOTIDE SEQUENCE [LARGE SCALE GENOMIC DNA]</scope>
    <source>
        <tissue evidence="5">Muscle</tissue>
    </source>
</reference>
<feature type="region of interest" description="Disordered" evidence="4">
    <location>
        <begin position="188"/>
        <end position="215"/>
    </location>
</feature>
<dbReference type="EMBL" id="SRLO01000282">
    <property type="protein sequence ID" value="TNN63002.1"/>
    <property type="molecule type" value="Genomic_DNA"/>
</dbReference>
<feature type="repeat" description="ANK" evidence="3">
    <location>
        <begin position="568"/>
        <end position="590"/>
    </location>
</feature>